<feature type="transmembrane region" description="Helical" evidence="1">
    <location>
        <begin position="12"/>
        <end position="35"/>
    </location>
</feature>
<keyword evidence="1" id="KW-0812">Transmembrane</keyword>
<reference evidence="3" key="1">
    <citation type="submission" date="2020-03" db="EMBL/GenBank/DDBJ databases">
        <title>Complete genome sequence of sulfur-oxidizing bacterium skT11.</title>
        <authorList>
            <person name="Kanda M."/>
            <person name="Kojima H."/>
            <person name="Fukui M."/>
        </authorList>
    </citation>
    <scope>NUCLEOTIDE SEQUENCE [LARGE SCALE GENOMIC DNA]</scope>
    <source>
        <strain evidence="3">skT11</strain>
    </source>
</reference>
<evidence type="ECO:0000256" key="1">
    <source>
        <dbReference type="SAM" id="Phobius"/>
    </source>
</evidence>
<dbReference type="KEGG" id="slac:SKTS_34080"/>
<organism evidence="2 3">
    <name type="scientific">Sulfurimicrobium lacus</name>
    <dbReference type="NCBI Taxonomy" id="2715678"/>
    <lineage>
        <taxon>Bacteria</taxon>
        <taxon>Pseudomonadati</taxon>
        <taxon>Pseudomonadota</taxon>
        <taxon>Betaproteobacteria</taxon>
        <taxon>Nitrosomonadales</taxon>
        <taxon>Sulfuricellaceae</taxon>
        <taxon>Sulfurimicrobium</taxon>
    </lineage>
</organism>
<evidence type="ECO:0000313" key="3">
    <source>
        <dbReference type="Proteomes" id="UP000502260"/>
    </source>
</evidence>
<feature type="transmembrane region" description="Helical" evidence="1">
    <location>
        <begin position="141"/>
        <end position="165"/>
    </location>
</feature>
<dbReference type="GO" id="GO:0005886">
    <property type="term" value="C:plasma membrane"/>
    <property type="evidence" value="ECO:0007669"/>
    <property type="project" value="UniProtKB-SubCell"/>
</dbReference>
<evidence type="ECO:0008006" key="4">
    <source>
        <dbReference type="Google" id="ProtNLM"/>
    </source>
</evidence>
<dbReference type="EMBL" id="AP022853">
    <property type="protein sequence ID" value="BCB28522.1"/>
    <property type="molecule type" value="Genomic_DNA"/>
</dbReference>
<evidence type="ECO:0000313" key="2">
    <source>
        <dbReference type="EMBL" id="BCB28522.1"/>
    </source>
</evidence>
<dbReference type="PANTHER" id="PTHR43471">
    <property type="entry name" value="ABC TRANSPORTER PERMEASE"/>
    <property type="match status" value="1"/>
</dbReference>
<feature type="transmembrane region" description="Helical" evidence="1">
    <location>
        <begin position="172"/>
        <end position="189"/>
    </location>
</feature>
<feature type="transmembrane region" description="Helical" evidence="1">
    <location>
        <begin position="112"/>
        <end position="135"/>
    </location>
</feature>
<feature type="transmembrane region" description="Helical" evidence="1">
    <location>
        <begin position="61"/>
        <end position="81"/>
    </location>
</feature>
<dbReference type="RefSeq" id="WP_173068072.1">
    <property type="nucleotide sequence ID" value="NZ_AP022853.1"/>
</dbReference>
<sequence length="245" mass="25885">MIATIAAKELRILFSSPLAWTVLGALQLVLAWLFLNQVDAFLSVQGQLLQLANPPGVTEMVVAPLFGATAMILLVITPVLAMRLIAEERRNHTLPLLLSAPLSLGTIVMGKFLALWAFLCLLVALAAAMALALFSGGPLDAGLLSVGLIGLVLLAACLAALGLYFSSLTAHPAMAAISGIAVALGLWLLDIATQEIAPLRALSLLQHFGQANRGLLDTADVAYFLLFAATFLVLTVLRLDRDRLP</sequence>
<proteinExistence type="predicted"/>
<dbReference type="Pfam" id="PF12679">
    <property type="entry name" value="ABC2_membrane_2"/>
    <property type="match status" value="1"/>
</dbReference>
<dbReference type="GO" id="GO:0140359">
    <property type="term" value="F:ABC-type transporter activity"/>
    <property type="evidence" value="ECO:0007669"/>
    <property type="project" value="InterPro"/>
</dbReference>
<dbReference type="AlphaFoldDB" id="A0A6F8VHV5"/>
<gene>
    <name evidence="2" type="ORF">SKTS_34080</name>
</gene>
<accession>A0A6F8VHV5</accession>
<keyword evidence="1" id="KW-0472">Membrane</keyword>
<feature type="transmembrane region" description="Helical" evidence="1">
    <location>
        <begin position="221"/>
        <end position="239"/>
    </location>
</feature>
<keyword evidence="3" id="KW-1185">Reference proteome</keyword>
<dbReference type="Proteomes" id="UP000502260">
    <property type="component" value="Chromosome"/>
</dbReference>
<protein>
    <recommendedName>
        <fullName evidence="4">ABC transporter permease</fullName>
    </recommendedName>
</protein>
<keyword evidence="1" id="KW-1133">Transmembrane helix</keyword>
<name>A0A6F8VHV5_9PROT</name>